<organism evidence="3 4">
    <name type="scientific">Cylicocyclus nassatus</name>
    <name type="common">Nematode worm</name>
    <dbReference type="NCBI Taxonomy" id="53992"/>
    <lineage>
        <taxon>Eukaryota</taxon>
        <taxon>Metazoa</taxon>
        <taxon>Ecdysozoa</taxon>
        <taxon>Nematoda</taxon>
        <taxon>Chromadorea</taxon>
        <taxon>Rhabditida</taxon>
        <taxon>Rhabditina</taxon>
        <taxon>Rhabditomorpha</taxon>
        <taxon>Strongyloidea</taxon>
        <taxon>Strongylidae</taxon>
        <taxon>Cylicocyclus</taxon>
    </lineage>
</organism>
<gene>
    <name evidence="3" type="ORF">CYNAS_LOCUS10603</name>
</gene>
<protein>
    <submittedName>
        <fullName evidence="3">Uncharacterized protein</fullName>
    </submittedName>
</protein>
<comment type="caution">
    <text evidence="3">The sequence shown here is derived from an EMBL/GenBank/DDBJ whole genome shotgun (WGS) entry which is preliminary data.</text>
</comment>
<feature type="region of interest" description="Disordered" evidence="1">
    <location>
        <begin position="20"/>
        <end position="49"/>
    </location>
</feature>
<keyword evidence="4" id="KW-1185">Reference proteome</keyword>
<feature type="signal peptide" evidence="2">
    <location>
        <begin position="1"/>
        <end position="18"/>
    </location>
</feature>
<evidence type="ECO:0000256" key="1">
    <source>
        <dbReference type="SAM" id="MobiDB-lite"/>
    </source>
</evidence>
<sequence>MLLYRLCVVSLLLCAVMARRGGSTGGRGSSRSRISISHKSPSRSGSAGRSWFSGSGSSYRSSSHHYHHYSSSSRFRKLYSSSGSAERAALFRGVLFAATAGYLIHQGEKYYINESDTPIIFDDRPYFWSSELPSDTYRGVSCAVREQD</sequence>
<feature type="chain" id="PRO_5041438642" evidence="2">
    <location>
        <begin position="19"/>
        <end position="148"/>
    </location>
</feature>
<dbReference type="PANTHER" id="PTHR47520:SF11">
    <property type="entry name" value="CX DOMAIN-CONTAINING PROTEIN"/>
    <property type="match status" value="1"/>
</dbReference>
<proteinExistence type="predicted"/>
<dbReference type="PANTHER" id="PTHR47520">
    <property type="entry name" value="CX DOMAIN-CONTAINING PROTEIN-RELATED"/>
    <property type="match status" value="1"/>
</dbReference>
<name>A0AA36GUX2_CYLNA</name>
<reference evidence="3" key="1">
    <citation type="submission" date="2023-07" db="EMBL/GenBank/DDBJ databases">
        <authorList>
            <consortium name="CYATHOMIX"/>
        </authorList>
    </citation>
    <scope>NUCLEOTIDE SEQUENCE</scope>
    <source>
        <strain evidence="3">N/A</strain>
    </source>
</reference>
<accession>A0AA36GUX2</accession>
<evidence type="ECO:0000313" key="4">
    <source>
        <dbReference type="Proteomes" id="UP001176961"/>
    </source>
</evidence>
<dbReference type="AlphaFoldDB" id="A0AA36GUX2"/>
<feature type="compositionally biased region" description="Low complexity" evidence="1">
    <location>
        <begin position="29"/>
        <end position="49"/>
    </location>
</feature>
<dbReference type="Proteomes" id="UP001176961">
    <property type="component" value="Unassembled WGS sequence"/>
</dbReference>
<evidence type="ECO:0000313" key="3">
    <source>
        <dbReference type="EMBL" id="CAJ0598620.1"/>
    </source>
</evidence>
<dbReference type="EMBL" id="CATQJL010000223">
    <property type="protein sequence ID" value="CAJ0598620.1"/>
    <property type="molecule type" value="Genomic_DNA"/>
</dbReference>
<evidence type="ECO:0000256" key="2">
    <source>
        <dbReference type="SAM" id="SignalP"/>
    </source>
</evidence>
<keyword evidence="2" id="KW-0732">Signal</keyword>